<gene>
    <name evidence="2" type="primary">cowN</name>
    <name evidence="3" type="ORF">A6A40_09970</name>
</gene>
<dbReference type="RefSeq" id="WP_063635265.1">
    <property type="nucleotide sequence ID" value="NZ_CP015285.1"/>
</dbReference>
<organism evidence="3 4">
    <name type="scientific">Azospirillum humicireducens</name>
    <dbReference type="NCBI Taxonomy" id="1226968"/>
    <lineage>
        <taxon>Bacteria</taxon>
        <taxon>Pseudomonadati</taxon>
        <taxon>Pseudomonadota</taxon>
        <taxon>Alphaproteobacteria</taxon>
        <taxon>Rhodospirillales</taxon>
        <taxon>Azospirillaceae</taxon>
        <taxon>Azospirillum</taxon>
    </lineage>
</organism>
<dbReference type="InterPro" id="IPR024899">
    <property type="entry name" value="CowN"/>
</dbReference>
<keyword evidence="4" id="KW-1185">Reference proteome</keyword>
<dbReference type="GO" id="GO:0009399">
    <property type="term" value="P:nitrogen fixation"/>
    <property type="evidence" value="ECO:0007669"/>
    <property type="project" value="UniProtKB-UniRule"/>
</dbReference>
<proteinExistence type="inferred from homology"/>
<dbReference type="EMBL" id="CP015285">
    <property type="protein sequence ID" value="ANC92199.1"/>
    <property type="molecule type" value="Genomic_DNA"/>
</dbReference>
<name>A0A160JGT4_9PROT</name>
<evidence type="ECO:0000256" key="2">
    <source>
        <dbReference type="HAMAP-Rule" id="MF_02117"/>
    </source>
</evidence>
<comment type="function">
    <text evidence="2">Is required to sustain N(2)-dependent growth in the presence of low levels of carbon monoxide (CO). Probably acts by protecting the N(2) fixation ability of the nitrogenase complex, which is inactivated in the presence of CO.</text>
</comment>
<protein>
    <recommendedName>
        <fullName evidence="2">N(2)-fixation sustaining protein CowN</fullName>
    </recommendedName>
    <alternativeName>
        <fullName evidence="2">CO weal-nitrogenase</fullName>
    </alternativeName>
</protein>
<dbReference type="KEGG" id="ahu:A6A40_09970"/>
<reference evidence="3 4" key="1">
    <citation type="journal article" date="2013" name="Int. J. Syst. Evol. Microbiol.">
        <title>Azospirillum humicireducens sp. nov., a nitrogen-fixing bacterium isolated from a microbial fuel cell.</title>
        <authorList>
            <person name="Zhou S."/>
            <person name="Han L."/>
            <person name="Wang Y."/>
            <person name="Yang G."/>
            <person name="Zhuang L."/>
            <person name="Hu P."/>
        </authorList>
    </citation>
    <scope>NUCLEOTIDE SEQUENCE [LARGE SCALE GENOMIC DNA]</scope>
    <source>
        <strain evidence="3 4">SgZ-5</strain>
    </source>
</reference>
<keyword evidence="1 2" id="KW-0535">Nitrogen fixation</keyword>
<dbReference type="OrthoDB" id="7689335at2"/>
<accession>A0A160JGT4</accession>
<dbReference type="HAMAP" id="MF_02117">
    <property type="entry name" value="CowN"/>
    <property type="match status" value="1"/>
</dbReference>
<evidence type="ECO:0000313" key="4">
    <source>
        <dbReference type="Proteomes" id="UP000077405"/>
    </source>
</evidence>
<comment type="similarity">
    <text evidence="2">Belongs to the CowN family.</text>
</comment>
<evidence type="ECO:0000256" key="1">
    <source>
        <dbReference type="ARBA" id="ARBA00023231"/>
    </source>
</evidence>
<dbReference type="STRING" id="1226968.A6A40_09970"/>
<dbReference type="Proteomes" id="UP000077405">
    <property type="component" value="Chromosome"/>
</dbReference>
<dbReference type="NCBIfam" id="NF033689">
    <property type="entry name" value="N2Fix_CO_CowN"/>
    <property type="match status" value="1"/>
</dbReference>
<sequence>MDSIDSPDRYVSFKGIDCEGNSRRIVERLYMHIDDPAKTNAFWERFRAKLAVAGDPLKRQADGLCLLCANIYYIADLFEEQADEEGLAMLRRLEDECC</sequence>
<evidence type="ECO:0000313" key="3">
    <source>
        <dbReference type="EMBL" id="ANC92199.1"/>
    </source>
</evidence>
<dbReference type="Pfam" id="PF20543">
    <property type="entry name" value="CowN"/>
    <property type="match status" value="1"/>
</dbReference>
<dbReference type="AlphaFoldDB" id="A0A160JGT4"/>